<keyword evidence="5" id="KW-1185">Reference proteome</keyword>
<name>A0A1T4XN64_9GAMM</name>
<reference evidence="4 5" key="1">
    <citation type="submission" date="2017-02" db="EMBL/GenBank/DDBJ databases">
        <authorList>
            <person name="Peterson S.W."/>
        </authorList>
    </citation>
    <scope>NUCLEOTIDE SEQUENCE [LARGE SCALE GENOMIC DNA]</scope>
    <source>
        <strain evidence="4 5">ATCC 49788</strain>
    </source>
</reference>
<dbReference type="PANTHER" id="PTHR30319">
    <property type="entry name" value="PHENYLACETIC ACID REGULATOR-RELATED TRANSCRIPTIONAL REPRESSOR"/>
    <property type="match status" value="1"/>
</dbReference>
<dbReference type="RefSeq" id="WP_078923597.1">
    <property type="nucleotide sequence ID" value="NZ_FUYB01000019.1"/>
</dbReference>
<dbReference type="Pfam" id="PF07848">
    <property type="entry name" value="PaaX"/>
    <property type="match status" value="1"/>
</dbReference>
<dbReference type="InterPro" id="IPR011965">
    <property type="entry name" value="PaaX_trns_reg"/>
</dbReference>
<dbReference type="Proteomes" id="UP000190460">
    <property type="component" value="Unassembled WGS sequence"/>
</dbReference>
<dbReference type="InterPro" id="IPR048846">
    <property type="entry name" value="PaaX-like_central"/>
</dbReference>
<protein>
    <submittedName>
        <fullName evidence="4">Transcriptional regulator, PaaX family</fullName>
    </submittedName>
</protein>
<dbReference type="AlphaFoldDB" id="A0A1T4XN64"/>
<proteinExistence type="predicted"/>
<feature type="domain" description="Transcriptional repressor PaaX-like C-terminal" evidence="2">
    <location>
        <begin position="208"/>
        <end position="297"/>
    </location>
</feature>
<dbReference type="InterPro" id="IPR013225">
    <property type="entry name" value="PaaX_C"/>
</dbReference>
<evidence type="ECO:0000313" key="5">
    <source>
        <dbReference type="Proteomes" id="UP000190460"/>
    </source>
</evidence>
<dbReference type="Gene3D" id="1.20.58.1460">
    <property type="match status" value="1"/>
</dbReference>
<gene>
    <name evidence="4" type="ORF">SAMN02745130_03160</name>
</gene>
<dbReference type="GO" id="GO:0006351">
    <property type="term" value="P:DNA-templated transcription"/>
    <property type="evidence" value="ECO:0007669"/>
    <property type="project" value="InterPro"/>
</dbReference>
<evidence type="ECO:0000259" key="1">
    <source>
        <dbReference type="Pfam" id="PF07848"/>
    </source>
</evidence>
<dbReference type="SUPFAM" id="SSF46785">
    <property type="entry name" value="Winged helix' DNA-binding domain"/>
    <property type="match status" value="1"/>
</dbReference>
<feature type="domain" description="Transcriptional repressor PaaX-like N-terminal" evidence="1">
    <location>
        <begin position="35"/>
        <end position="103"/>
    </location>
</feature>
<dbReference type="EMBL" id="FUYB01000019">
    <property type="protein sequence ID" value="SKA90551.1"/>
    <property type="molecule type" value="Genomic_DNA"/>
</dbReference>
<sequence>MTNLARQPKTCTEHAFNQAAQALIEQFIQTSPIHANSLIVTIYGDTICPHGGSIWLGSLIKLVKPLGVNERLVRTCVFRLSEKKILKSRQIGRRSFYSLTDKGLRQFSSAASRIYAPDLASWDGQWRLVITLLGELVPEQREQLRKELFWLGFTHITTGIFAHPTADLAEVSALIKELQIEEHVAILQAVTPEPDNVPIANRLIRQCFNTQALDDEYAEFNQQFSPVLAAALKTTEPDSELCFLIKILLIHKYRRILLREPELPKELVESDSASQQARRISAQLYGVIAPFADQYFKQVSECEQGAFAEPPKAYYQRFKRVAV</sequence>
<dbReference type="InterPro" id="IPR036388">
    <property type="entry name" value="WH-like_DNA-bd_sf"/>
</dbReference>
<organism evidence="4 5">
    <name type="scientific">Thiothrix eikelboomii</name>
    <dbReference type="NCBI Taxonomy" id="92487"/>
    <lineage>
        <taxon>Bacteria</taxon>
        <taxon>Pseudomonadati</taxon>
        <taxon>Pseudomonadota</taxon>
        <taxon>Gammaproteobacteria</taxon>
        <taxon>Thiotrichales</taxon>
        <taxon>Thiotrichaceae</taxon>
        <taxon>Thiothrix</taxon>
    </lineage>
</organism>
<dbReference type="InterPro" id="IPR036390">
    <property type="entry name" value="WH_DNA-bd_sf"/>
</dbReference>
<dbReference type="PANTHER" id="PTHR30319:SF1">
    <property type="entry name" value="TRANSCRIPTIONAL REPRESSOR PAAX"/>
    <property type="match status" value="1"/>
</dbReference>
<evidence type="ECO:0000313" key="4">
    <source>
        <dbReference type="EMBL" id="SKA90551.1"/>
    </source>
</evidence>
<dbReference type="STRING" id="92487.SAMN02745130_03160"/>
<dbReference type="Gene3D" id="1.10.10.10">
    <property type="entry name" value="Winged helix-like DNA-binding domain superfamily/Winged helix DNA-binding domain"/>
    <property type="match status" value="1"/>
</dbReference>
<evidence type="ECO:0000259" key="3">
    <source>
        <dbReference type="Pfam" id="PF20803"/>
    </source>
</evidence>
<dbReference type="Pfam" id="PF20803">
    <property type="entry name" value="PaaX_M"/>
    <property type="match status" value="1"/>
</dbReference>
<dbReference type="Pfam" id="PF08223">
    <property type="entry name" value="PaaX_C"/>
    <property type="match status" value="1"/>
</dbReference>
<dbReference type="OrthoDB" id="2270427at2"/>
<dbReference type="InterPro" id="IPR012906">
    <property type="entry name" value="PaaX-like_N"/>
</dbReference>
<dbReference type="PIRSF" id="PIRSF020623">
    <property type="entry name" value="PaaX"/>
    <property type="match status" value="1"/>
</dbReference>
<feature type="domain" description="Transcriptional repressor PaaX-like central Cas2-like" evidence="3">
    <location>
        <begin position="120"/>
        <end position="194"/>
    </location>
</feature>
<accession>A0A1T4XN64</accession>
<evidence type="ECO:0000259" key="2">
    <source>
        <dbReference type="Pfam" id="PF08223"/>
    </source>
</evidence>